<gene>
    <name evidence="4" type="ORF">QUW44_01850</name>
</gene>
<dbReference type="SUPFAM" id="SSF53756">
    <property type="entry name" value="UDP-Glycosyltransferase/glycogen phosphorylase"/>
    <property type="match status" value="1"/>
</dbReference>
<reference evidence="5" key="1">
    <citation type="submission" date="2023-06" db="EMBL/GenBank/DDBJ databases">
        <title>Identification and characterization of horizontal gene transfer across gut microbiota members of farm animals based on homology search.</title>
        <authorList>
            <person name="Zeman M."/>
            <person name="Kubasova T."/>
            <person name="Jahodarova E."/>
            <person name="Nykrynova M."/>
            <person name="Rychlik I."/>
        </authorList>
    </citation>
    <scope>NUCLEOTIDE SEQUENCE [LARGE SCALE GENOMIC DNA]</scope>
    <source>
        <strain evidence="5">161_Gplus</strain>
    </source>
</reference>
<dbReference type="Pfam" id="PF26334">
    <property type="entry name" value="Gtf3_N"/>
    <property type="match status" value="1"/>
</dbReference>
<accession>A0ABT7UW26</accession>
<evidence type="ECO:0000259" key="2">
    <source>
        <dbReference type="Pfam" id="PF26334"/>
    </source>
</evidence>
<protein>
    <submittedName>
        <fullName evidence="4">Galactofuranosyltransferase</fullName>
    </submittedName>
</protein>
<dbReference type="InterPro" id="IPR058591">
    <property type="entry name" value="Gtf3_N"/>
</dbReference>
<feature type="domain" description="Glucosyltransferase 3-like N-terminal" evidence="2">
    <location>
        <begin position="3"/>
        <end position="166"/>
    </location>
</feature>
<sequence length="353" mass="40816">MERYIISLRDPAQNVGGPKANMDNIHNLAKLGFKNYWLDYGWNFWDNHGLKNFVKSRVNKFKVAYLTLPHFFKQHRDMEYLILQYPLYSAFTMKRIVDCMHKYTNAKLFIIIHDVESIRLYVDQPEKGKDEIDSFNWADGIIGHNDKMNQWLKENGVTVPLVSLGIFDYDNPQPLQKFTGYDKTICYAGNLIDAKFLNEYHQKSKLIVFGPNPAEHYNDSIDYEGQYTPEELPKHLTQNFGLVWHGTSADTCNGTFGKYLRYNNPHKTSLYLSSGLPVIIWDQAALAPFVEENGIGITISSLNEIDERLNAISPAEYQQMHDNVKKIAEKMRSGYYVTTAIDRMVEKTNAKSK</sequence>
<organism evidence="4 5">
    <name type="scientific">Limosilactobacillus pontis</name>
    <dbReference type="NCBI Taxonomy" id="35787"/>
    <lineage>
        <taxon>Bacteria</taxon>
        <taxon>Bacillati</taxon>
        <taxon>Bacillota</taxon>
        <taxon>Bacilli</taxon>
        <taxon>Lactobacillales</taxon>
        <taxon>Lactobacillaceae</taxon>
        <taxon>Limosilactobacillus</taxon>
    </lineage>
</organism>
<dbReference type="Proteomes" id="UP001529343">
    <property type="component" value="Unassembled WGS sequence"/>
</dbReference>
<keyword evidence="5" id="KW-1185">Reference proteome</keyword>
<dbReference type="EMBL" id="JAUDDW010000003">
    <property type="protein sequence ID" value="MDM8265915.1"/>
    <property type="molecule type" value="Genomic_DNA"/>
</dbReference>
<evidence type="ECO:0000313" key="5">
    <source>
        <dbReference type="Proteomes" id="UP001529343"/>
    </source>
</evidence>
<dbReference type="Gene3D" id="3.40.50.2000">
    <property type="entry name" value="Glycogen Phosphorylase B"/>
    <property type="match status" value="2"/>
</dbReference>
<dbReference type="Pfam" id="PF26337">
    <property type="entry name" value="Gtf3_C"/>
    <property type="match status" value="1"/>
</dbReference>
<feature type="domain" description="Glucosyltransferase 3-like C-terminal" evidence="3">
    <location>
        <begin position="185"/>
        <end position="342"/>
    </location>
</feature>
<evidence type="ECO:0000313" key="4">
    <source>
        <dbReference type="EMBL" id="MDM8265915.1"/>
    </source>
</evidence>
<comment type="caution">
    <text evidence="4">The sequence shown here is derived from an EMBL/GenBank/DDBJ whole genome shotgun (WGS) entry which is preliminary data.</text>
</comment>
<evidence type="ECO:0000259" key="3">
    <source>
        <dbReference type="Pfam" id="PF26337"/>
    </source>
</evidence>
<name>A0ABT7UW26_9LACO</name>
<reference evidence="4 5" key="2">
    <citation type="submission" date="2023-06" db="EMBL/GenBank/DDBJ databases">
        <authorList>
            <person name="Zeman M."/>
            <person name="Kubasova T."/>
            <person name="Jahodarova E."/>
            <person name="Nykrynova M."/>
            <person name="Rychlik I."/>
        </authorList>
    </citation>
    <scope>NUCLEOTIDE SEQUENCE [LARGE SCALE GENOMIC DNA]</scope>
    <source>
        <strain evidence="4 5">161_Gplus</strain>
    </source>
</reference>
<dbReference type="RefSeq" id="WP_289576697.1">
    <property type="nucleotide sequence ID" value="NZ_JAUDDW010000003.1"/>
</dbReference>
<keyword evidence="1" id="KW-0808">Transferase</keyword>
<evidence type="ECO:0000256" key="1">
    <source>
        <dbReference type="ARBA" id="ARBA00022679"/>
    </source>
</evidence>
<proteinExistence type="predicted"/>
<dbReference type="InterPro" id="IPR058592">
    <property type="entry name" value="Gtf3_C"/>
</dbReference>
<dbReference type="PIRSF" id="PIRSF007023">
    <property type="entry name" value="UDP-Galf_transf"/>
    <property type="match status" value="1"/>
</dbReference>